<dbReference type="PANTHER" id="PTHR15323">
    <property type="entry name" value="D123 PROTEIN"/>
    <property type="match status" value="1"/>
</dbReference>
<dbReference type="OrthoDB" id="360540at2759"/>
<comment type="caution">
    <text evidence="3">The sequence shown here is derived from an EMBL/GenBank/DDBJ whole genome shotgun (WGS) entry which is preliminary data.</text>
</comment>
<dbReference type="Proteomes" id="UP000279236">
    <property type="component" value="Unassembled WGS sequence"/>
</dbReference>
<gene>
    <name evidence="3" type="ORF">EHS24_008136</name>
</gene>
<dbReference type="AlphaFoldDB" id="A0A427XSW5"/>
<protein>
    <submittedName>
        <fullName evidence="3">Uncharacterized protein</fullName>
    </submittedName>
</protein>
<dbReference type="GeneID" id="39592679"/>
<accession>A0A427XSW5</accession>
<reference evidence="3 4" key="1">
    <citation type="submission" date="2018-11" db="EMBL/GenBank/DDBJ databases">
        <title>Genome sequence of Apiotrichum porosum DSM 27194.</title>
        <authorList>
            <person name="Aliyu H."/>
            <person name="Gorte O."/>
            <person name="Ochsenreither K."/>
        </authorList>
    </citation>
    <scope>NUCLEOTIDE SEQUENCE [LARGE SCALE GENOMIC DNA]</scope>
    <source>
        <strain evidence="3 4">DSM 27194</strain>
    </source>
</reference>
<dbReference type="Pfam" id="PF07065">
    <property type="entry name" value="D123"/>
    <property type="match status" value="1"/>
</dbReference>
<evidence type="ECO:0000256" key="2">
    <source>
        <dbReference type="SAM" id="MobiDB-lite"/>
    </source>
</evidence>
<proteinExistence type="inferred from homology"/>
<feature type="compositionally biased region" description="Polar residues" evidence="2">
    <location>
        <begin position="298"/>
        <end position="308"/>
    </location>
</feature>
<sequence length="389" mass="42939">MPVPVPPAGPAVTFPTLTRENIDAARTSQWLDKFEDITANATVIDIDALGERDAFLKLTAQWIEEDGIFLPEDSEGSVAGPSRPRSASVSSTSSTSAPVYHLPKMNAAIRDAIKKYGAVFPKLNWTAPRDAAFLLPQGHGPLHCTTPADVYLLLKSSDFTTHGLDQRAYEGAESADASAPVDNFFTVPHLELVLKAFTEMNPSREVRCFVRDNTLIAIEQRDANFYEHLQTPEAQAKIVTTVREFWEDEIRENYDGGDHYVFDLYLGEHGTPTIVDFGAYRESTDAVLFSYEEMQQLLEQSREPQVNSAGEPESATATPPPTRLPVLRVIDSAAHPAANRAAPQFGTNMMPLEMLEMSEGRTLQEFTQAWEEAMRLGGGGDDNDSDDEE</sequence>
<dbReference type="InterPro" id="IPR009772">
    <property type="entry name" value="CDC123"/>
</dbReference>
<feature type="region of interest" description="Disordered" evidence="2">
    <location>
        <begin position="73"/>
        <end position="96"/>
    </location>
</feature>
<dbReference type="PANTHER" id="PTHR15323:SF6">
    <property type="entry name" value="CELL DIVISION CYCLE PROTEIN 123 HOMOLOG"/>
    <property type="match status" value="1"/>
</dbReference>
<feature type="compositionally biased region" description="Low complexity" evidence="2">
    <location>
        <begin position="82"/>
        <end position="96"/>
    </location>
</feature>
<organism evidence="3 4">
    <name type="scientific">Apiotrichum porosum</name>
    <dbReference type="NCBI Taxonomy" id="105984"/>
    <lineage>
        <taxon>Eukaryota</taxon>
        <taxon>Fungi</taxon>
        <taxon>Dikarya</taxon>
        <taxon>Basidiomycota</taxon>
        <taxon>Agaricomycotina</taxon>
        <taxon>Tremellomycetes</taxon>
        <taxon>Trichosporonales</taxon>
        <taxon>Trichosporonaceae</taxon>
        <taxon>Apiotrichum</taxon>
    </lineage>
</organism>
<name>A0A427XSW5_9TREE</name>
<dbReference type="STRING" id="105984.A0A427XSW5"/>
<dbReference type="RefSeq" id="XP_028476394.1">
    <property type="nucleotide sequence ID" value="XM_028623461.1"/>
</dbReference>
<keyword evidence="4" id="KW-1185">Reference proteome</keyword>
<feature type="region of interest" description="Disordered" evidence="2">
    <location>
        <begin position="298"/>
        <end position="323"/>
    </location>
</feature>
<evidence type="ECO:0000313" key="3">
    <source>
        <dbReference type="EMBL" id="RSH81939.1"/>
    </source>
</evidence>
<dbReference type="GO" id="GO:0005737">
    <property type="term" value="C:cytoplasm"/>
    <property type="evidence" value="ECO:0007669"/>
    <property type="project" value="TreeGrafter"/>
</dbReference>
<evidence type="ECO:0000256" key="1">
    <source>
        <dbReference type="ARBA" id="ARBA00011047"/>
    </source>
</evidence>
<comment type="similarity">
    <text evidence="1">Belongs to the CDC123 family.</text>
</comment>
<evidence type="ECO:0000313" key="4">
    <source>
        <dbReference type="Proteomes" id="UP000279236"/>
    </source>
</evidence>
<dbReference type="EMBL" id="RSCE01000006">
    <property type="protein sequence ID" value="RSH81939.1"/>
    <property type="molecule type" value="Genomic_DNA"/>
</dbReference>